<organism evidence="2 3">
    <name type="scientific">Nostoc sphaeroides CCNUC1</name>
    <dbReference type="NCBI Taxonomy" id="2653204"/>
    <lineage>
        <taxon>Bacteria</taxon>
        <taxon>Bacillati</taxon>
        <taxon>Cyanobacteriota</taxon>
        <taxon>Cyanophyceae</taxon>
        <taxon>Nostocales</taxon>
        <taxon>Nostocaceae</taxon>
        <taxon>Nostoc</taxon>
    </lineage>
</organism>
<proteinExistence type="predicted"/>
<dbReference type="KEGG" id="nsh:GXM_02430"/>
<protein>
    <submittedName>
        <fullName evidence="2">Uncharacterized protein</fullName>
    </submittedName>
</protein>
<keyword evidence="1" id="KW-0472">Membrane</keyword>
<evidence type="ECO:0000313" key="2">
    <source>
        <dbReference type="EMBL" id="QFS44955.1"/>
    </source>
</evidence>
<name>A0A5P8VX09_9NOSO</name>
<feature type="transmembrane region" description="Helical" evidence="1">
    <location>
        <begin position="12"/>
        <end position="30"/>
    </location>
</feature>
<accession>A0A5P8VX09</accession>
<gene>
    <name evidence="2" type="ORF">GXM_02430</name>
</gene>
<dbReference type="Proteomes" id="UP000326678">
    <property type="component" value="Chromosome Gxm1"/>
</dbReference>
<keyword evidence="1" id="KW-0812">Transmembrane</keyword>
<keyword evidence="3" id="KW-1185">Reference proteome</keyword>
<reference evidence="2 3" key="1">
    <citation type="submission" date="2019-10" db="EMBL/GenBank/DDBJ databases">
        <title>Genomic and transcriptomic insights into the perfect genentic adaptation of a filamentous nitrogen-fixing cyanobacterium to rice fields.</title>
        <authorList>
            <person name="Chen Z."/>
        </authorList>
    </citation>
    <scope>NUCLEOTIDE SEQUENCE [LARGE SCALE GENOMIC DNA]</scope>
    <source>
        <strain evidence="2">CCNUC1</strain>
    </source>
</reference>
<dbReference type="AlphaFoldDB" id="A0A5P8VX09"/>
<evidence type="ECO:0000313" key="3">
    <source>
        <dbReference type="Proteomes" id="UP000326678"/>
    </source>
</evidence>
<sequence>MFLLLQGCVRRSQVILIFYLIFVTLHSKIAKLVRIGSNSYELFWHYCRATFQRS</sequence>
<keyword evidence="1" id="KW-1133">Transmembrane helix</keyword>
<evidence type="ECO:0000256" key="1">
    <source>
        <dbReference type="SAM" id="Phobius"/>
    </source>
</evidence>
<dbReference type="EMBL" id="CP045226">
    <property type="protein sequence ID" value="QFS44955.1"/>
    <property type="molecule type" value="Genomic_DNA"/>
</dbReference>